<evidence type="ECO:0000313" key="1">
    <source>
        <dbReference type="EMBL" id="VFK23481.1"/>
    </source>
</evidence>
<gene>
    <name evidence="1" type="ORF">BECKMB1821G_GA0114241_100518</name>
    <name evidence="3" type="ORF">BECKMB1821H_GA0114242_100517</name>
    <name evidence="2" type="ORF">BECKMB1821I_GA0114274_100517</name>
</gene>
<protein>
    <submittedName>
        <fullName evidence="1">Uncharacterized protein</fullName>
    </submittedName>
</protein>
<accession>A0A450X2M9</accession>
<organism evidence="1">
    <name type="scientific">Candidatus Kentrum sp. MB</name>
    <dbReference type="NCBI Taxonomy" id="2138164"/>
    <lineage>
        <taxon>Bacteria</taxon>
        <taxon>Pseudomonadati</taxon>
        <taxon>Pseudomonadota</taxon>
        <taxon>Gammaproteobacteria</taxon>
        <taxon>Candidatus Kentrum</taxon>
    </lineage>
</organism>
<name>A0A450X2M9_9GAMM</name>
<reference evidence="1" key="1">
    <citation type="submission" date="2019-02" db="EMBL/GenBank/DDBJ databases">
        <authorList>
            <person name="Gruber-Vodicka R. H."/>
            <person name="Seah K. B. B."/>
        </authorList>
    </citation>
    <scope>NUCLEOTIDE SEQUENCE</scope>
    <source>
        <strain evidence="1">BECK_BZ197</strain>
        <strain evidence="3">BECK_BZ198</strain>
        <strain evidence="2">BECK_BZ199</strain>
    </source>
</reference>
<dbReference type="AlphaFoldDB" id="A0A450X2M9"/>
<dbReference type="EMBL" id="CAADFO010000005">
    <property type="protein sequence ID" value="VFK23481.1"/>
    <property type="molecule type" value="Genomic_DNA"/>
</dbReference>
<evidence type="ECO:0000313" key="2">
    <source>
        <dbReference type="EMBL" id="VFK27888.1"/>
    </source>
</evidence>
<sequence>MYHLDRKMEIACFLFDSMFFHDKRDVVILIEMFTIRYKTLAIHSESFIVYIDVLSMPGKSLVIPDEAGNLYVLSMVKHGNY</sequence>
<dbReference type="EMBL" id="CAADGH010000005">
    <property type="protein sequence ID" value="VFK74452.1"/>
    <property type="molecule type" value="Genomic_DNA"/>
</dbReference>
<proteinExistence type="predicted"/>
<evidence type="ECO:0000313" key="3">
    <source>
        <dbReference type="EMBL" id="VFK74452.1"/>
    </source>
</evidence>
<dbReference type="EMBL" id="CAADFQ010000005">
    <property type="protein sequence ID" value="VFK27888.1"/>
    <property type="molecule type" value="Genomic_DNA"/>
</dbReference>